<name>A0ABT4V0H8_9PSEU</name>
<organism evidence="2 3">
    <name type="scientific">Saccharopolyspora oryzae</name>
    <dbReference type="NCBI Taxonomy" id="2997343"/>
    <lineage>
        <taxon>Bacteria</taxon>
        <taxon>Bacillati</taxon>
        <taxon>Actinomycetota</taxon>
        <taxon>Actinomycetes</taxon>
        <taxon>Pseudonocardiales</taxon>
        <taxon>Pseudonocardiaceae</taxon>
        <taxon>Saccharopolyspora</taxon>
    </lineage>
</organism>
<evidence type="ECO:0000313" key="2">
    <source>
        <dbReference type="EMBL" id="MDA3627462.1"/>
    </source>
</evidence>
<reference evidence="2 3" key="1">
    <citation type="submission" date="2022-11" db="EMBL/GenBank/DDBJ databases">
        <title>Draft genome sequence of Saccharopolyspora sp. WRP15-2 isolated from rhizosphere soils of wild rice in Thailand.</title>
        <authorList>
            <person name="Duangmal K."/>
            <person name="Kammanee S."/>
            <person name="Muangham S."/>
        </authorList>
    </citation>
    <scope>NUCLEOTIDE SEQUENCE [LARGE SCALE GENOMIC DNA]</scope>
    <source>
        <strain evidence="2 3">WRP15-2</strain>
    </source>
</reference>
<comment type="caution">
    <text evidence="2">The sequence shown here is derived from an EMBL/GenBank/DDBJ whole genome shotgun (WGS) entry which is preliminary data.</text>
</comment>
<evidence type="ECO:0000313" key="3">
    <source>
        <dbReference type="Proteomes" id="UP001210380"/>
    </source>
</evidence>
<accession>A0ABT4V0H8</accession>
<dbReference type="Proteomes" id="UP001210380">
    <property type="component" value="Unassembled WGS sequence"/>
</dbReference>
<proteinExistence type="predicted"/>
<gene>
    <name evidence="2" type="ORF">OU415_18615</name>
</gene>
<feature type="region of interest" description="Disordered" evidence="1">
    <location>
        <begin position="1"/>
        <end position="32"/>
    </location>
</feature>
<keyword evidence="3" id="KW-1185">Reference proteome</keyword>
<dbReference type="RefSeq" id="WP_270950141.1">
    <property type="nucleotide sequence ID" value="NZ_JAQGLA010000028.1"/>
</dbReference>
<feature type="region of interest" description="Disordered" evidence="1">
    <location>
        <begin position="692"/>
        <end position="718"/>
    </location>
</feature>
<sequence length="718" mass="78064">MTTTLVGAFDANDESTVPPLTRRPDEPKAPEPLSRLRGAWKALAANPLCERALDDEARSAITFGAVDPSHLKALASVNDGVNLLVHKPVAGGSLYLVGPHRRYLDLLLLPDIINGRWGDTILTAMDPEADGQPPAYSTLHVDDGDGVERPLAILTIRMRDRRALAEAVYDSMVSTYEADSKRRNVYTDSILQEGVKEPLTLFLVRVLFDDGTGETYLVAGDGNSRLISLWLARTGGDIHEAVRACVAAVIGSVDRKSPRRAPELRRTRNAVAAMAERVRAGLAEEPLTEATRREGHTLSFPAMVVVGAVDDDGASMPDLVVGRDDLLSNLHTRVTPWSETAQNSQGMRRVYRNARIAGHVTDSEYEILVGTAGVDDLHSRLGLPPHRLWASAVHQHVLLAGARAVRMTELLRQEFGFGRADRQLVGKRTGALILSPYRSDTIDQALRAFDNGGTITDVVWKRPWHLTKGSDPVGVLDEVLAKALGDDEAAVAELTVLGGTAAILSGLITRDRGSKLGVKPEPLKTPYRATPTRLLTLLASTAGGRRMLHSIACAHVLDHRNVKAFHTRAGEVDGHMVEDGDPVIDKAHAQESIRFEWDLAWRADARLAEETVAATRQELAAVGEGDGELALPLHAKERRNLDSALTSATRAAHALAELSGTDPIGPKVFESWETVSEWKRRLRGIEELLGYGPKKPLEPLTDTMTSVLSQGDEEVEDD</sequence>
<protein>
    <submittedName>
        <fullName evidence="2">Uncharacterized protein</fullName>
    </submittedName>
</protein>
<evidence type="ECO:0000256" key="1">
    <source>
        <dbReference type="SAM" id="MobiDB-lite"/>
    </source>
</evidence>
<dbReference type="EMBL" id="JAQGLA010000028">
    <property type="protein sequence ID" value="MDA3627462.1"/>
    <property type="molecule type" value="Genomic_DNA"/>
</dbReference>